<dbReference type="GO" id="GO:0016491">
    <property type="term" value="F:oxidoreductase activity"/>
    <property type="evidence" value="ECO:0007669"/>
    <property type="project" value="UniProtKB-KW"/>
</dbReference>
<keyword evidence="4" id="KW-0472">Membrane</keyword>
<dbReference type="PANTHER" id="PTHR33365">
    <property type="entry name" value="YALI0B05434P"/>
    <property type="match status" value="1"/>
</dbReference>
<evidence type="ECO:0000256" key="2">
    <source>
        <dbReference type="ARBA" id="ARBA00023002"/>
    </source>
</evidence>
<comment type="pathway">
    <text evidence="1">Mycotoxin biosynthesis.</text>
</comment>
<reference evidence="5 6" key="1">
    <citation type="submission" date="2016-12" db="EMBL/GenBank/DDBJ databases">
        <title>The genomes of Aspergillus section Nigri reveals drivers in fungal speciation.</title>
        <authorList>
            <consortium name="DOE Joint Genome Institute"/>
            <person name="Vesth T.C."/>
            <person name="Nybo J."/>
            <person name="Theobald S."/>
            <person name="Brandl J."/>
            <person name="Frisvad J.C."/>
            <person name="Nielsen K.F."/>
            <person name="Lyhne E.K."/>
            <person name="Kogle M.E."/>
            <person name="Kuo A."/>
            <person name="Riley R."/>
            <person name="Clum A."/>
            <person name="Nolan M."/>
            <person name="Lipzen A."/>
            <person name="Salamov A."/>
            <person name="Henrissat B."/>
            <person name="Wiebenga A."/>
            <person name="De Vries R.P."/>
            <person name="Grigoriev I.V."/>
            <person name="Mortensen U.H."/>
            <person name="Andersen M.R."/>
            <person name="Baker S.E."/>
        </authorList>
    </citation>
    <scope>NUCLEOTIDE SEQUENCE [LARGE SCALE GENOMIC DNA]</scope>
    <source>
        <strain evidence="5 6">CBS 121591</strain>
    </source>
</reference>
<dbReference type="InterPro" id="IPR021765">
    <property type="entry name" value="UstYa-like"/>
</dbReference>
<evidence type="ECO:0000313" key="6">
    <source>
        <dbReference type="Proteomes" id="UP000248340"/>
    </source>
</evidence>
<evidence type="ECO:0000313" key="5">
    <source>
        <dbReference type="EMBL" id="PYH81884.1"/>
    </source>
</evidence>
<comment type="similarity">
    <text evidence="3">Belongs to the ustYa family.</text>
</comment>
<dbReference type="GeneID" id="37134153"/>
<dbReference type="OrthoDB" id="3687641at2759"/>
<evidence type="ECO:0000256" key="4">
    <source>
        <dbReference type="SAM" id="Phobius"/>
    </source>
</evidence>
<sequence length="227" mass="25707">MFNLRPRYEPLNPNFDPSRLRTRLVPERCYLLVWLITIVISAGIGGLIGSRLDHYRPCQPPPGYSNPSIPLRTHKEVFTYNRTFGADPHEDANTQTAWDSIIPLGQGTVRYPTPETDQIYYTVSVVHQLHCLWSIHQSYYGVMGVNHSAQHAGHKEENEEEHSPGHMRHCFDYLRQSLMCAADTTLEPVDAALGGVTGWGAERVCRDYAALAAWAEERRVSDARGFD</sequence>
<dbReference type="STRING" id="1448315.A0A319C9E5"/>
<feature type="transmembrane region" description="Helical" evidence="4">
    <location>
        <begin position="29"/>
        <end position="49"/>
    </location>
</feature>
<keyword evidence="4" id="KW-1133">Transmembrane helix</keyword>
<keyword evidence="6" id="KW-1185">Reference proteome</keyword>
<accession>A0A319C9E5</accession>
<evidence type="ECO:0000256" key="1">
    <source>
        <dbReference type="ARBA" id="ARBA00004685"/>
    </source>
</evidence>
<dbReference type="EMBL" id="KZ821699">
    <property type="protein sequence ID" value="PYH81884.1"/>
    <property type="molecule type" value="Genomic_DNA"/>
</dbReference>
<proteinExistence type="inferred from homology"/>
<name>A0A319C9E5_9EURO</name>
<dbReference type="VEuPathDB" id="FungiDB:BO82DRAFT_283369"/>
<dbReference type="Pfam" id="PF11807">
    <property type="entry name" value="UstYa"/>
    <property type="match status" value="1"/>
</dbReference>
<dbReference type="GO" id="GO:0043386">
    <property type="term" value="P:mycotoxin biosynthetic process"/>
    <property type="evidence" value="ECO:0007669"/>
    <property type="project" value="InterPro"/>
</dbReference>
<dbReference type="RefSeq" id="XP_025492084.1">
    <property type="nucleotide sequence ID" value="XM_025631412.1"/>
</dbReference>
<organism evidence="5 6">
    <name type="scientific">Aspergillus uvarum CBS 121591</name>
    <dbReference type="NCBI Taxonomy" id="1448315"/>
    <lineage>
        <taxon>Eukaryota</taxon>
        <taxon>Fungi</taxon>
        <taxon>Dikarya</taxon>
        <taxon>Ascomycota</taxon>
        <taxon>Pezizomycotina</taxon>
        <taxon>Eurotiomycetes</taxon>
        <taxon>Eurotiomycetidae</taxon>
        <taxon>Eurotiales</taxon>
        <taxon>Aspergillaceae</taxon>
        <taxon>Aspergillus</taxon>
        <taxon>Aspergillus subgen. Circumdati</taxon>
    </lineage>
</organism>
<dbReference type="AlphaFoldDB" id="A0A319C9E5"/>
<protein>
    <recommendedName>
        <fullName evidence="7">Oxidase ustYa</fullName>
    </recommendedName>
</protein>
<dbReference type="Proteomes" id="UP000248340">
    <property type="component" value="Unassembled WGS sequence"/>
</dbReference>
<keyword evidence="2" id="KW-0560">Oxidoreductase</keyword>
<gene>
    <name evidence="5" type="ORF">BO82DRAFT_283369</name>
</gene>
<dbReference type="PANTHER" id="PTHR33365:SF11">
    <property type="entry name" value="TAT PATHWAY SIGNAL SEQUENCE"/>
    <property type="match status" value="1"/>
</dbReference>
<evidence type="ECO:0008006" key="7">
    <source>
        <dbReference type="Google" id="ProtNLM"/>
    </source>
</evidence>
<evidence type="ECO:0000256" key="3">
    <source>
        <dbReference type="ARBA" id="ARBA00035112"/>
    </source>
</evidence>
<keyword evidence="4" id="KW-0812">Transmembrane</keyword>